<dbReference type="KEGG" id="fcj:RN605_01475"/>
<accession>A0AA96ET63</accession>
<evidence type="ECO:0000313" key="3">
    <source>
        <dbReference type="EMBL" id="WNM22040.1"/>
    </source>
</evidence>
<evidence type="ECO:0000313" key="2">
    <source>
        <dbReference type="EMBL" id="WNM17988.1"/>
    </source>
</evidence>
<dbReference type="PANTHER" id="PTHR43441:SF11">
    <property type="entry name" value="RIBOSOMAL-PROTEIN-SERINE ACETYLTRANSFERASE"/>
    <property type="match status" value="1"/>
</dbReference>
<dbReference type="SUPFAM" id="SSF55729">
    <property type="entry name" value="Acyl-CoA N-acyltransferases (Nat)"/>
    <property type="match status" value="1"/>
</dbReference>
<accession>A0AA96F5S7</accession>
<protein>
    <submittedName>
        <fullName evidence="2">GNAT family protein</fullName>
        <ecNumber evidence="2">2.-.-.-</ecNumber>
    </submittedName>
</protein>
<keyword evidence="2" id="KW-0808">Transferase</keyword>
<organism evidence="2">
    <name type="scientific">Flavobacterium capsici</name>
    <dbReference type="NCBI Taxonomy" id="3075618"/>
    <lineage>
        <taxon>Bacteria</taxon>
        <taxon>Pseudomonadati</taxon>
        <taxon>Bacteroidota</taxon>
        <taxon>Flavobacteriia</taxon>
        <taxon>Flavobacteriales</taxon>
        <taxon>Flavobacteriaceae</taxon>
        <taxon>Flavobacterium</taxon>
    </lineage>
</organism>
<feature type="domain" description="N-acetyltransferase" evidence="1">
    <location>
        <begin position="12"/>
        <end position="167"/>
    </location>
</feature>
<reference evidence="2 4" key="1">
    <citation type="submission" date="2023-09" db="EMBL/GenBank/DDBJ databases">
        <title>Flavobacterium sp. a novel bacteria isolate from Pepper rhizosphere.</title>
        <authorList>
            <person name="Peng Y."/>
            <person name="Lee J."/>
        </authorList>
    </citation>
    <scope>NUCLEOTIDE SEQUENCE</scope>
    <source>
        <strain evidence="2">PMR2A8</strain>
        <strain evidence="3 4">PMTSA4</strain>
    </source>
</reference>
<dbReference type="GO" id="GO:0008999">
    <property type="term" value="F:protein-N-terminal-alanine acetyltransferase activity"/>
    <property type="evidence" value="ECO:0007669"/>
    <property type="project" value="TreeGrafter"/>
</dbReference>
<dbReference type="EC" id="2.-.-.-" evidence="2"/>
<proteinExistence type="predicted"/>
<dbReference type="Pfam" id="PF13302">
    <property type="entry name" value="Acetyltransf_3"/>
    <property type="match status" value="1"/>
</dbReference>
<dbReference type="PROSITE" id="PS51186">
    <property type="entry name" value="GNAT"/>
    <property type="match status" value="1"/>
</dbReference>
<evidence type="ECO:0000313" key="4">
    <source>
        <dbReference type="Proteomes" id="UP001304515"/>
    </source>
</evidence>
<dbReference type="EMBL" id="CP134878">
    <property type="protein sequence ID" value="WNM17988.1"/>
    <property type="molecule type" value="Genomic_DNA"/>
</dbReference>
<name>A0AA96ET63_9FLAO</name>
<dbReference type="Proteomes" id="UP001304515">
    <property type="component" value="Chromosome"/>
</dbReference>
<dbReference type="InterPro" id="IPR051908">
    <property type="entry name" value="Ribosomal_N-acetyltransferase"/>
</dbReference>
<dbReference type="EMBL" id="CP134890">
    <property type="protein sequence ID" value="WNM22040.1"/>
    <property type="molecule type" value="Genomic_DNA"/>
</dbReference>
<evidence type="ECO:0000259" key="1">
    <source>
        <dbReference type="PROSITE" id="PS51186"/>
    </source>
</evidence>
<sequence length="186" mass="21956">MNKQAILTTERLLLKGITPALIHELYNSKSKEEIMNYFEFDEAGYENFKNKHEKGMETDQLSLFFFLLVDKSTNKTIGDCGFHTWNRKHRRAEVFYMMRNEEYKQKGLMTEAVAAVLEYGFTVLELHRVEALVADWNTPSIKLLQRYGFTKEGTMREDYFFDGKNVSSECYSLLKWEWEGIKINKS</sequence>
<dbReference type="RefSeq" id="WP_313321638.1">
    <property type="nucleotide sequence ID" value="NZ_CP134878.1"/>
</dbReference>
<dbReference type="GO" id="GO:0005737">
    <property type="term" value="C:cytoplasm"/>
    <property type="evidence" value="ECO:0007669"/>
    <property type="project" value="TreeGrafter"/>
</dbReference>
<dbReference type="PANTHER" id="PTHR43441">
    <property type="entry name" value="RIBOSOMAL-PROTEIN-SERINE ACETYLTRANSFERASE"/>
    <property type="match status" value="1"/>
</dbReference>
<keyword evidence="4" id="KW-1185">Reference proteome</keyword>
<dbReference type="GO" id="GO:1990189">
    <property type="term" value="F:protein N-terminal-serine acetyltransferase activity"/>
    <property type="evidence" value="ECO:0007669"/>
    <property type="project" value="TreeGrafter"/>
</dbReference>
<dbReference type="AlphaFoldDB" id="A0AA96ET63"/>
<dbReference type="InterPro" id="IPR000182">
    <property type="entry name" value="GNAT_dom"/>
</dbReference>
<gene>
    <name evidence="3" type="ORF">RN605_01475</name>
    <name evidence="2" type="ORF">RN608_08175</name>
</gene>
<dbReference type="Gene3D" id="3.40.630.30">
    <property type="match status" value="1"/>
</dbReference>
<dbReference type="InterPro" id="IPR016181">
    <property type="entry name" value="Acyl_CoA_acyltransferase"/>
</dbReference>